<feature type="transmembrane region" description="Helical" evidence="1">
    <location>
        <begin position="70"/>
        <end position="92"/>
    </location>
</feature>
<evidence type="ECO:0000313" key="2">
    <source>
        <dbReference type="EMBL" id="MCF4102182.1"/>
    </source>
</evidence>
<keyword evidence="1" id="KW-0472">Membrane</keyword>
<evidence type="ECO:0008006" key="4">
    <source>
        <dbReference type="Google" id="ProtNLM"/>
    </source>
</evidence>
<protein>
    <recommendedName>
        <fullName evidence="4">O-antigen polymerase</fullName>
    </recommendedName>
</protein>
<keyword evidence="1" id="KW-0812">Transmembrane</keyword>
<feature type="transmembrane region" description="Helical" evidence="1">
    <location>
        <begin position="329"/>
        <end position="350"/>
    </location>
</feature>
<proteinExistence type="predicted"/>
<reference evidence="2" key="1">
    <citation type="submission" date="2022-01" db="EMBL/GenBank/DDBJ databases">
        <title>Gillisia lutea sp. nov., isolated from marine plastic residues from the Malvarosa beach (Valencia, Spain).</title>
        <authorList>
            <person name="Vidal-Verdu A."/>
            <person name="Molina-Menor E."/>
            <person name="Satari L."/>
            <person name="Pascual J."/>
            <person name="Pereto J."/>
            <person name="Porcar M."/>
        </authorList>
    </citation>
    <scope>NUCLEOTIDE SEQUENCE</scope>
    <source>
        <strain evidence="2">M10.2A</strain>
    </source>
</reference>
<feature type="transmembrane region" description="Helical" evidence="1">
    <location>
        <begin position="131"/>
        <end position="149"/>
    </location>
</feature>
<feature type="transmembrane region" description="Helical" evidence="1">
    <location>
        <begin position="183"/>
        <end position="202"/>
    </location>
</feature>
<organism evidence="2 3">
    <name type="scientific">Gillisia lutea</name>
    <dbReference type="NCBI Taxonomy" id="2909668"/>
    <lineage>
        <taxon>Bacteria</taxon>
        <taxon>Pseudomonadati</taxon>
        <taxon>Bacteroidota</taxon>
        <taxon>Flavobacteriia</taxon>
        <taxon>Flavobacteriales</taxon>
        <taxon>Flavobacteriaceae</taxon>
        <taxon>Gillisia</taxon>
    </lineage>
</organism>
<dbReference type="EMBL" id="JAKGTH010000009">
    <property type="protein sequence ID" value="MCF4102182.1"/>
    <property type="molecule type" value="Genomic_DNA"/>
</dbReference>
<feature type="transmembrane region" description="Helical" evidence="1">
    <location>
        <begin position="98"/>
        <end position="119"/>
    </location>
</feature>
<feature type="transmembrane region" description="Helical" evidence="1">
    <location>
        <begin position="259"/>
        <end position="279"/>
    </location>
</feature>
<dbReference type="RefSeq" id="WP_236134329.1">
    <property type="nucleotide sequence ID" value="NZ_JAKGTH010000009.1"/>
</dbReference>
<dbReference type="Proteomes" id="UP001179363">
    <property type="component" value="Unassembled WGS sequence"/>
</dbReference>
<comment type="caution">
    <text evidence="2">The sequence shown here is derived from an EMBL/GenBank/DDBJ whole genome shotgun (WGS) entry which is preliminary data.</text>
</comment>
<evidence type="ECO:0000256" key="1">
    <source>
        <dbReference type="SAM" id="Phobius"/>
    </source>
</evidence>
<keyword evidence="1" id="KW-1133">Transmembrane helix</keyword>
<accession>A0ABS9EH32</accession>
<sequence length="434" mass="48565">MKEVVLENYYEDLVISKLKKGVWLYFFLLIFEGALRKWVLPGFSESLLIIRDPLAIWLLYMSFKYGVWKINLYVFLIWEVSILALILTLIIGHGNLQVAIYGLRMTIIHFPLIFVIGNIFNKSDVLILGKIMLWLTIAMTLLVAVQFYSPQSAWVNRGVGGDLTGSGFSGAGGFFRVPGTFSFTNGLSLFYGLATAYIFYFWIGEDRRYVSKALLLVSSFALLAAVPLSISRTVLFEIALSVVFMMAIIARNPRIIKNIIGVGLISIFLFLIMGNFSFIEEPIIAFTERFTSGNRTEGGLVEGVFIDRFLGGMYSAIVNDKFPFWGMGLGMGTSVGANILVGNSGAYLIAEEEWPRVVGEMGMVFGMMVIFIRIGVVLEFLQKGWRAINKNNILPWMLMSFGMFNILQGQWSQPTTLGFSILIGGLVMASHNEE</sequence>
<gene>
    <name evidence="2" type="ORF">L1I30_10925</name>
</gene>
<name>A0ABS9EH32_9FLAO</name>
<feature type="transmembrane region" description="Helical" evidence="1">
    <location>
        <begin position="362"/>
        <end position="381"/>
    </location>
</feature>
<evidence type="ECO:0000313" key="3">
    <source>
        <dbReference type="Proteomes" id="UP001179363"/>
    </source>
</evidence>
<keyword evidence="3" id="KW-1185">Reference proteome</keyword>
<feature type="transmembrane region" description="Helical" evidence="1">
    <location>
        <begin position="209"/>
        <end position="228"/>
    </location>
</feature>